<accession>A0A6J5MT48</accession>
<evidence type="ECO:0000313" key="2">
    <source>
        <dbReference type="EMBL" id="CAB4154067.1"/>
    </source>
</evidence>
<organism evidence="1">
    <name type="scientific">uncultured Caudovirales phage</name>
    <dbReference type="NCBI Taxonomy" id="2100421"/>
    <lineage>
        <taxon>Viruses</taxon>
        <taxon>Duplodnaviria</taxon>
        <taxon>Heunggongvirae</taxon>
        <taxon>Uroviricota</taxon>
        <taxon>Caudoviricetes</taxon>
        <taxon>Peduoviridae</taxon>
        <taxon>Maltschvirus</taxon>
        <taxon>Maltschvirus maltsch</taxon>
    </lineage>
</organism>
<dbReference type="EMBL" id="LR796609">
    <property type="protein sequence ID" value="CAB4154067.1"/>
    <property type="molecule type" value="Genomic_DNA"/>
</dbReference>
<name>A0A6J5MT48_9CAUD</name>
<gene>
    <name evidence="1" type="ORF">UFOVP534_39</name>
    <name evidence="2" type="ORF">UFOVP637_13</name>
</gene>
<sequence length="132" mass="14317">MNVSTVRDGLKTRLQTITGLRAFDLIPEVPTPPCAIVGQLDFTFDIDNARGLDQANVDIYVIVQRFDARSGQDKLDAYLAGSGAGSIKAALEGDRTLGGAVQTLRVLSAESGTYDSQGNLYLSYRYRLTIWG</sequence>
<reference evidence="1" key="1">
    <citation type="submission" date="2020-04" db="EMBL/GenBank/DDBJ databases">
        <authorList>
            <person name="Chiriac C."/>
            <person name="Salcher M."/>
            <person name="Ghai R."/>
            <person name="Kavagutti S V."/>
        </authorList>
    </citation>
    <scope>NUCLEOTIDE SEQUENCE</scope>
</reference>
<evidence type="ECO:0000313" key="1">
    <source>
        <dbReference type="EMBL" id="CAB4149017.1"/>
    </source>
</evidence>
<evidence type="ECO:0008006" key="3">
    <source>
        <dbReference type="Google" id="ProtNLM"/>
    </source>
</evidence>
<proteinExistence type="predicted"/>
<protein>
    <recommendedName>
        <fullName evidence="3">Tail completion protein</fullName>
    </recommendedName>
</protein>
<dbReference type="EMBL" id="LR796509">
    <property type="protein sequence ID" value="CAB4149017.1"/>
    <property type="molecule type" value="Genomic_DNA"/>
</dbReference>